<dbReference type="EMBL" id="JACCBU010000001">
    <property type="protein sequence ID" value="NYE71887.1"/>
    <property type="molecule type" value="Genomic_DNA"/>
</dbReference>
<evidence type="ECO:0000313" key="2">
    <source>
        <dbReference type="Proteomes" id="UP000569914"/>
    </source>
</evidence>
<dbReference type="RefSeq" id="WP_179752338.1">
    <property type="nucleotide sequence ID" value="NZ_JACCBU010000001.1"/>
</dbReference>
<dbReference type="AlphaFoldDB" id="A0A7Y9I800"/>
<proteinExistence type="predicted"/>
<name>A0A7Y9I800_9ACTN</name>
<dbReference type="Proteomes" id="UP000569914">
    <property type="component" value="Unassembled WGS sequence"/>
</dbReference>
<accession>A0A7Y9I800</accession>
<comment type="caution">
    <text evidence="1">The sequence shown here is derived from an EMBL/GenBank/DDBJ whole genome shotgun (WGS) entry which is preliminary data.</text>
</comment>
<keyword evidence="2" id="KW-1185">Reference proteome</keyword>
<protein>
    <submittedName>
        <fullName evidence="1">Uncharacterized protein</fullName>
    </submittedName>
</protein>
<gene>
    <name evidence="1" type="ORF">BKA15_003216</name>
</gene>
<organism evidence="1 2">
    <name type="scientific">Microlunatus parietis</name>
    <dbReference type="NCBI Taxonomy" id="682979"/>
    <lineage>
        <taxon>Bacteria</taxon>
        <taxon>Bacillati</taxon>
        <taxon>Actinomycetota</taxon>
        <taxon>Actinomycetes</taxon>
        <taxon>Propionibacteriales</taxon>
        <taxon>Propionibacteriaceae</taxon>
        <taxon>Microlunatus</taxon>
    </lineage>
</organism>
<sequence>MANNSNPPRRIPAGACTWCGHNPHTGPCPDQIGTHREQELRDLAGEIDWRLSKERDWARAWTDLEPIVPDDAIRAVLDPGPVDEVLRQLEELRRKISDRLNDHTSEEK</sequence>
<reference evidence="1 2" key="1">
    <citation type="submission" date="2020-07" db="EMBL/GenBank/DDBJ databases">
        <title>Sequencing the genomes of 1000 actinobacteria strains.</title>
        <authorList>
            <person name="Klenk H.-P."/>
        </authorList>
    </citation>
    <scope>NUCLEOTIDE SEQUENCE [LARGE SCALE GENOMIC DNA]</scope>
    <source>
        <strain evidence="1 2">DSM 22083</strain>
    </source>
</reference>
<evidence type="ECO:0000313" key="1">
    <source>
        <dbReference type="EMBL" id="NYE71887.1"/>
    </source>
</evidence>